<keyword evidence="11" id="KW-1185">Reference proteome</keyword>
<protein>
    <recommendedName>
        <fullName evidence="12">SMAD/FHA domain-containing protein</fullName>
    </recommendedName>
</protein>
<evidence type="ECO:0000313" key="10">
    <source>
        <dbReference type="EMBL" id="KAK9718460.1"/>
    </source>
</evidence>
<evidence type="ECO:0000256" key="5">
    <source>
        <dbReference type="ARBA" id="ARBA00022833"/>
    </source>
</evidence>
<dbReference type="Proteomes" id="UP001479436">
    <property type="component" value="Unassembled WGS sequence"/>
</dbReference>
<keyword evidence="3 6" id="KW-0863">Zinc-finger</keyword>
<keyword evidence="4" id="KW-0833">Ubl conjugation pathway</keyword>
<accession>A0ABR2W307</accession>
<dbReference type="SUPFAM" id="SSF49879">
    <property type="entry name" value="SMAD/FHA domain"/>
    <property type="match status" value="1"/>
</dbReference>
<dbReference type="PANTHER" id="PTHR15067:SF7">
    <property type="entry name" value="E3 UBIQUITIN-PROTEIN LIGASE DMA1-RELATED"/>
    <property type="match status" value="1"/>
</dbReference>
<evidence type="ECO:0000313" key="11">
    <source>
        <dbReference type="Proteomes" id="UP001479436"/>
    </source>
</evidence>
<keyword evidence="1" id="KW-0808">Transferase</keyword>
<evidence type="ECO:0000259" key="9">
    <source>
        <dbReference type="PROSITE" id="PS50089"/>
    </source>
</evidence>
<evidence type="ECO:0000256" key="4">
    <source>
        <dbReference type="ARBA" id="ARBA00022786"/>
    </source>
</evidence>
<proteinExistence type="predicted"/>
<dbReference type="PANTHER" id="PTHR15067">
    <property type="entry name" value="E3 UBIQUITIN-PROTEIN LIGASE RNF8"/>
    <property type="match status" value="1"/>
</dbReference>
<feature type="domain" description="RING-type" evidence="9">
    <location>
        <begin position="170"/>
        <end position="213"/>
    </location>
</feature>
<feature type="compositionally biased region" description="Low complexity" evidence="7">
    <location>
        <begin position="310"/>
        <end position="320"/>
    </location>
</feature>
<dbReference type="Pfam" id="PF17123">
    <property type="entry name" value="zf-RING_11"/>
    <property type="match status" value="1"/>
</dbReference>
<evidence type="ECO:0000256" key="1">
    <source>
        <dbReference type="ARBA" id="ARBA00022679"/>
    </source>
</evidence>
<comment type="caution">
    <text evidence="10">The sequence shown here is derived from an EMBL/GenBank/DDBJ whole genome shotgun (WGS) entry which is preliminary data.</text>
</comment>
<dbReference type="InterPro" id="IPR008984">
    <property type="entry name" value="SMAD_FHA_dom_sf"/>
</dbReference>
<dbReference type="PROSITE" id="PS50006">
    <property type="entry name" value="FHA_DOMAIN"/>
    <property type="match status" value="1"/>
</dbReference>
<evidence type="ECO:0000256" key="3">
    <source>
        <dbReference type="ARBA" id="ARBA00022771"/>
    </source>
</evidence>
<reference evidence="10 11" key="1">
    <citation type="submission" date="2023-04" db="EMBL/GenBank/DDBJ databases">
        <title>Genome of Basidiobolus ranarum AG-B5.</title>
        <authorList>
            <person name="Stajich J.E."/>
            <person name="Carter-House D."/>
            <person name="Gryganskyi A."/>
        </authorList>
    </citation>
    <scope>NUCLEOTIDE SEQUENCE [LARGE SCALE GENOMIC DNA]</scope>
    <source>
        <strain evidence="10 11">AG-B5</strain>
    </source>
</reference>
<dbReference type="SUPFAM" id="SSF57850">
    <property type="entry name" value="RING/U-box"/>
    <property type="match status" value="1"/>
</dbReference>
<evidence type="ECO:0000259" key="8">
    <source>
        <dbReference type="PROSITE" id="PS50006"/>
    </source>
</evidence>
<dbReference type="Gene3D" id="2.60.200.20">
    <property type="match status" value="1"/>
</dbReference>
<keyword evidence="5" id="KW-0862">Zinc</keyword>
<dbReference type="SMART" id="SM00184">
    <property type="entry name" value="RING"/>
    <property type="match status" value="1"/>
</dbReference>
<dbReference type="EMBL" id="JASJQH010007094">
    <property type="protein sequence ID" value="KAK9718460.1"/>
    <property type="molecule type" value="Genomic_DNA"/>
</dbReference>
<evidence type="ECO:0000256" key="2">
    <source>
        <dbReference type="ARBA" id="ARBA00022723"/>
    </source>
</evidence>
<keyword evidence="2" id="KW-0479">Metal-binding</keyword>
<feature type="region of interest" description="Disordered" evidence="7">
    <location>
        <begin position="301"/>
        <end position="342"/>
    </location>
</feature>
<gene>
    <name evidence="10" type="ORF">K7432_005500</name>
</gene>
<organism evidence="10 11">
    <name type="scientific">Basidiobolus ranarum</name>
    <dbReference type="NCBI Taxonomy" id="34480"/>
    <lineage>
        <taxon>Eukaryota</taxon>
        <taxon>Fungi</taxon>
        <taxon>Fungi incertae sedis</taxon>
        <taxon>Zoopagomycota</taxon>
        <taxon>Entomophthoromycotina</taxon>
        <taxon>Basidiobolomycetes</taxon>
        <taxon>Basidiobolales</taxon>
        <taxon>Basidiobolaceae</taxon>
        <taxon>Basidiobolus</taxon>
    </lineage>
</organism>
<dbReference type="PROSITE" id="PS50089">
    <property type="entry name" value="ZF_RING_2"/>
    <property type="match status" value="1"/>
</dbReference>
<evidence type="ECO:0008006" key="12">
    <source>
        <dbReference type="Google" id="ProtNLM"/>
    </source>
</evidence>
<name>A0ABR2W307_9FUNG</name>
<sequence>MATQQIPHIRIVPHIVDINKSLYFPIIESDVPEGTVLKIGRFTEKAQSPLRIAFKSKVVSRGHAEVWCVKGEFFIRDIKSSSGTFLNNSRLSPPGCESKPHSLRDGDIVQLGVDYQGGHEEVYRCVRMKIEFNHYGKMKMSEEYRENALKTLRSLTVDTETGCNYRKEECCICLYPISQLQALFVAPCSHAFHFKCVRSMVATKPGFLCPLCRHFSDLNADVTVDDPFPLPKSCEQEVALSKTFKADEFSSFAAMESLVTHEDSDSSDAGSYNIGIGSSTRPLAINTTRVDTANEAYILDSSEEEDQVMPLSSTPTSSLSQASPRGIGLVRRMSSGNKSETVKSALTSLFRSRKASISQS</sequence>
<evidence type="ECO:0000256" key="7">
    <source>
        <dbReference type="SAM" id="MobiDB-lite"/>
    </source>
</evidence>
<dbReference type="SMART" id="SM00240">
    <property type="entry name" value="FHA"/>
    <property type="match status" value="1"/>
</dbReference>
<dbReference type="InterPro" id="IPR000253">
    <property type="entry name" value="FHA_dom"/>
</dbReference>
<evidence type="ECO:0000256" key="6">
    <source>
        <dbReference type="PROSITE-ProRule" id="PRU00175"/>
    </source>
</evidence>
<feature type="domain" description="FHA" evidence="8">
    <location>
        <begin position="37"/>
        <end position="91"/>
    </location>
</feature>
<dbReference type="InterPro" id="IPR001841">
    <property type="entry name" value="Znf_RING"/>
</dbReference>
<dbReference type="InterPro" id="IPR013083">
    <property type="entry name" value="Znf_RING/FYVE/PHD"/>
</dbReference>
<dbReference type="Gene3D" id="3.30.40.10">
    <property type="entry name" value="Zinc/RING finger domain, C3HC4 (zinc finger)"/>
    <property type="match status" value="1"/>
</dbReference>
<dbReference type="Pfam" id="PF00498">
    <property type="entry name" value="FHA"/>
    <property type="match status" value="1"/>
</dbReference>